<feature type="compositionally biased region" description="Low complexity" evidence="1">
    <location>
        <begin position="59"/>
        <end position="71"/>
    </location>
</feature>
<feature type="compositionally biased region" description="Basic residues" evidence="1">
    <location>
        <begin position="90"/>
        <end position="109"/>
    </location>
</feature>
<feature type="compositionally biased region" description="Pro residues" evidence="1">
    <location>
        <begin position="43"/>
        <end position="58"/>
    </location>
</feature>
<evidence type="ECO:0000313" key="4">
    <source>
        <dbReference type="Proteomes" id="UP001158576"/>
    </source>
</evidence>
<proteinExistence type="predicted"/>
<feature type="chain" id="PRO_5046216464" evidence="2">
    <location>
        <begin position="17"/>
        <end position="120"/>
    </location>
</feature>
<organism evidence="3 4">
    <name type="scientific">Oikopleura dioica</name>
    <name type="common">Tunicate</name>
    <dbReference type="NCBI Taxonomy" id="34765"/>
    <lineage>
        <taxon>Eukaryota</taxon>
        <taxon>Metazoa</taxon>
        <taxon>Chordata</taxon>
        <taxon>Tunicata</taxon>
        <taxon>Appendicularia</taxon>
        <taxon>Copelata</taxon>
        <taxon>Oikopleuridae</taxon>
        <taxon>Oikopleura</taxon>
    </lineage>
</organism>
<dbReference type="Proteomes" id="UP001158576">
    <property type="component" value="Chromosome 1"/>
</dbReference>
<feature type="signal peptide" evidence="2">
    <location>
        <begin position="1"/>
        <end position="16"/>
    </location>
</feature>
<protein>
    <submittedName>
        <fullName evidence="3">Oidioi.mRNA.OKI2018_I69.chr1.g757.t1.cds</fullName>
    </submittedName>
</protein>
<evidence type="ECO:0000256" key="1">
    <source>
        <dbReference type="SAM" id="MobiDB-lite"/>
    </source>
</evidence>
<gene>
    <name evidence="3" type="ORF">OKIOD_LOCUS9522</name>
</gene>
<keyword evidence="4" id="KW-1185">Reference proteome</keyword>
<keyword evidence="2" id="KW-0732">Signal</keyword>
<dbReference type="EMBL" id="OU015566">
    <property type="protein sequence ID" value="CAG5103402.1"/>
    <property type="molecule type" value="Genomic_DNA"/>
</dbReference>
<reference evidence="3 4" key="1">
    <citation type="submission" date="2021-04" db="EMBL/GenBank/DDBJ databases">
        <authorList>
            <person name="Bliznina A."/>
        </authorList>
    </citation>
    <scope>NUCLEOTIDE SEQUENCE [LARGE SCALE GENOMIC DNA]</scope>
</reference>
<name>A0ABN7SKU4_OIKDI</name>
<evidence type="ECO:0000256" key="2">
    <source>
        <dbReference type="SAM" id="SignalP"/>
    </source>
</evidence>
<sequence>MRLIPTIVLAFGLAEALETHRVARAAHHFGLGAHTNKPKPSKAPKPPKPSKAPKPPRPQNSNNNNNNRPNNQGGGNNNDPRCDPTWSQKKCTRARKRFEKREERRRRREQKLANRPGKGK</sequence>
<evidence type="ECO:0000313" key="3">
    <source>
        <dbReference type="EMBL" id="CAG5103402.1"/>
    </source>
</evidence>
<accession>A0ABN7SKU4</accession>
<feature type="region of interest" description="Disordered" evidence="1">
    <location>
        <begin position="28"/>
        <end position="120"/>
    </location>
</feature>